<evidence type="ECO:0000256" key="2">
    <source>
        <dbReference type="ARBA" id="ARBA00022884"/>
    </source>
</evidence>
<reference evidence="5 6" key="1">
    <citation type="journal article" date="2016" name="Microbiol. Immunol.">
        <title>Complete genome sequence of Streptococcus troglodytae TKU31 isolated from the oral cavity of a chimpanzee (Pan troglodytes).</title>
        <authorList>
            <person name="Okamoto M."/>
            <person name="Naito M."/>
            <person name="Miyanohara M."/>
            <person name="Imai S."/>
            <person name="Nomura Y."/>
            <person name="Saito W."/>
            <person name="Momoi Y."/>
            <person name="Takada K."/>
            <person name="Miyabe-Nishiwaki T."/>
            <person name="Tomonaga M."/>
            <person name="Hanada N."/>
        </authorList>
    </citation>
    <scope>NUCLEOTIDE SEQUENCE [LARGE SCALE GENOMIC DNA]</scope>
    <source>
        <strain evidence="6">TKU 31</strain>
    </source>
</reference>
<organism evidence="5 6">
    <name type="scientific">Streptococcus troglodytae</name>
    <dbReference type="NCBI Taxonomy" id="1111760"/>
    <lineage>
        <taxon>Bacteria</taxon>
        <taxon>Bacillati</taxon>
        <taxon>Bacillota</taxon>
        <taxon>Bacilli</taxon>
        <taxon>Lactobacillales</taxon>
        <taxon>Streptococcaceae</taxon>
        <taxon>Streptococcus</taxon>
    </lineage>
</organism>
<gene>
    <name evidence="5" type="primary">syfB</name>
    <name evidence="5" type="ORF">SRT_06050</name>
</gene>
<dbReference type="Proteomes" id="UP000217758">
    <property type="component" value="Chromosome"/>
</dbReference>
<dbReference type="Gene3D" id="2.40.50.140">
    <property type="entry name" value="Nucleic acid-binding proteins"/>
    <property type="match status" value="1"/>
</dbReference>
<dbReference type="AlphaFoldDB" id="A0A1L7LI60"/>
<keyword evidence="5" id="KW-0436">Ligase</keyword>
<feature type="domain" description="TRNA-binding" evidence="4">
    <location>
        <begin position="39"/>
        <end position="116"/>
    </location>
</feature>
<dbReference type="EMBL" id="AP014612">
    <property type="protein sequence ID" value="BAQ23866.1"/>
    <property type="molecule type" value="Genomic_DNA"/>
</dbReference>
<accession>A0A1L7LI60</accession>
<keyword evidence="1 3" id="KW-0820">tRNA-binding</keyword>
<dbReference type="CDD" id="cd02796">
    <property type="entry name" value="tRNA_bind_bactPheRS"/>
    <property type="match status" value="1"/>
</dbReference>
<dbReference type="Pfam" id="PF01588">
    <property type="entry name" value="tRNA_bind"/>
    <property type="match status" value="1"/>
</dbReference>
<dbReference type="GO" id="GO:0000049">
    <property type="term" value="F:tRNA binding"/>
    <property type="evidence" value="ECO:0007669"/>
    <property type="project" value="UniProtKB-UniRule"/>
</dbReference>
<dbReference type="PROSITE" id="PS50886">
    <property type="entry name" value="TRBD"/>
    <property type="match status" value="1"/>
</dbReference>
<sequence>MLVSYKWLKELVDIDVPSHELAEKMSTTGIEVEGVDVPAKGLSKLVVGHVLSCEDVPETHLHLCQVDTGEEETRQIVCGAPNITAGIKVIVALPGARIADNYKIKKGKSAVWNLWV</sequence>
<dbReference type="SUPFAM" id="SSF50249">
    <property type="entry name" value="Nucleic acid-binding proteins"/>
    <property type="match status" value="1"/>
</dbReference>
<dbReference type="InterPro" id="IPR002547">
    <property type="entry name" value="tRNA-bd_dom"/>
</dbReference>
<dbReference type="InterPro" id="IPR033714">
    <property type="entry name" value="tRNA_bind_bactPheRS"/>
</dbReference>
<dbReference type="InterPro" id="IPR012340">
    <property type="entry name" value="NA-bd_OB-fold"/>
</dbReference>
<evidence type="ECO:0000259" key="4">
    <source>
        <dbReference type="PROSITE" id="PS50886"/>
    </source>
</evidence>
<keyword evidence="5" id="KW-0030">Aminoacyl-tRNA synthetase</keyword>
<dbReference type="SUPFAM" id="SSF46955">
    <property type="entry name" value="Putative DNA-binding domain"/>
    <property type="match status" value="1"/>
</dbReference>
<evidence type="ECO:0000313" key="5">
    <source>
        <dbReference type="EMBL" id="BAQ23866.1"/>
    </source>
</evidence>
<name>A0A1L7LI60_9STRE</name>
<evidence type="ECO:0000313" key="6">
    <source>
        <dbReference type="Proteomes" id="UP000217758"/>
    </source>
</evidence>
<protein>
    <submittedName>
        <fullName evidence="5">Phenylalanyl-tRNA synthetase subunit beta</fullName>
    </submittedName>
</protein>
<dbReference type="InterPro" id="IPR009061">
    <property type="entry name" value="DNA-bd_dom_put_sf"/>
</dbReference>
<dbReference type="KEGG" id="strg:SRT_06050"/>
<keyword evidence="2 3" id="KW-0694">RNA-binding</keyword>
<proteinExistence type="predicted"/>
<dbReference type="GO" id="GO:0004812">
    <property type="term" value="F:aminoacyl-tRNA ligase activity"/>
    <property type="evidence" value="ECO:0007669"/>
    <property type="project" value="UniProtKB-KW"/>
</dbReference>
<evidence type="ECO:0000256" key="1">
    <source>
        <dbReference type="ARBA" id="ARBA00022555"/>
    </source>
</evidence>
<keyword evidence="6" id="KW-1185">Reference proteome</keyword>
<evidence type="ECO:0000256" key="3">
    <source>
        <dbReference type="PROSITE-ProRule" id="PRU00209"/>
    </source>
</evidence>